<organism evidence="2 3">
    <name type="scientific">Trichosporon asahii var. asahii (strain ATCC 90039 / CBS 2479 / JCM 2466 / KCTC 7840 / NBRC 103889/ NCYC 2677 / UAMH 7654)</name>
    <name type="common">Yeast</name>
    <dbReference type="NCBI Taxonomy" id="1186058"/>
    <lineage>
        <taxon>Eukaryota</taxon>
        <taxon>Fungi</taxon>
        <taxon>Dikarya</taxon>
        <taxon>Basidiomycota</taxon>
        <taxon>Agaricomycotina</taxon>
        <taxon>Tremellomycetes</taxon>
        <taxon>Trichosporonales</taxon>
        <taxon>Trichosporonaceae</taxon>
        <taxon>Trichosporon</taxon>
    </lineage>
</organism>
<dbReference type="AlphaFoldDB" id="J5TJY8"/>
<dbReference type="HOGENOM" id="CLU_858388_0_0_1"/>
<sequence>MAAVLGNIGQPRTNGNRHLVATWDEDERAIRYTRSEGTRLDGSPLSPSPSTPLVTKLLAFALADDSLGVSRRTSPITEALEPPEGEQPQPEALGPIPDPLYEEDAGAAAEDSGESRDEADNGTDDSGTESGSVDSDDGKEGMSSNHEGITAELPPSSLKLNSSSGETFGPSPLPSDLPDSLGPSSPAPTGLVDRRRTRAYAVAEEAGAGARAAANLDAPLAFSDPDTPTSGDTPATHPVTPTGIPTNRHYLPASEEAAYSSAPSVSPTPVAAPRAASATEASSPAPETSPTPAAHGPTDALRSRLVGRSRPDMLPPRPKRWRNE</sequence>
<feature type="compositionally biased region" description="Low complexity" evidence="1">
    <location>
        <begin position="252"/>
        <end position="294"/>
    </location>
</feature>
<feature type="compositionally biased region" description="Low complexity" evidence="1">
    <location>
        <begin position="153"/>
        <end position="164"/>
    </location>
</feature>
<evidence type="ECO:0000313" key="3">
    <source>
        <dbReference type="Proteomes" id="UP000002748"/>
    </source>
</evidence>
<evidence type="ECO:0000256" key="1">
    <source>
        <dbReference type="SAM" id="MobiDB-lite"/>
    </source>
</evidence>
<feature type="compositionally biased region" description="Low complexity" evidence="1">
    <location>
        <begin position="174"/>
        <end position="184"/>
    </location>
</feature>
<dbReference type="VEuPathDB" id="FungiDB:A1Q1_07467"/>
<dbReference type="Proteomes" id="UP000002748">
    <property type="component" value="Unassembled WGS sequence"/>
</dbReference>
<dbReference type="EMBL" id="ALBS01000059">
    <property type="protein sequence ID" value="EJT51286.1"/>
    <property type="molecule type" value="Genomic_DNA"/>
</dbReference>
<feature type="region of interest" description="Disordered" evidence="1">
    <location>
        <begin position="64"/>
        <end position="324"/>
    </location>
</feature>
<evidence type="ECO:0000313" key="2">
    <source>
        <dbReference type="EMBL" id="EJT51286.1"/>
    </source>
</evidence>
<gene>
    <name evidence="2" type="ORF">A1Q1_07467</name>
</gene>
<protein>
    <submittedName>
        <fullName evidence="2">Uncharacterized protein</fullName>
    </submittedName>
</protein>
<comment type="caution">
    <text evidence="2">The sequence shown here is derived from an EMBL/GenBank/DDBJ whole genome shotgun (WGS) entry which is preliminary data.</text>
</comment>
<feature type="compositionally biased region" description="Low complexity" evidence="1">
    <location>
        <begin position="199"/>
        <end position="221"/>
    </location>
</feature>
<dbReference type="KEGG" id="tasa:A1Q1_07467"/>
<proteinExistence type="predicted"/>
<dbReference type="GeneID" id="25990979"/>
<feature type="compositionally biased region" description="Low complexity" evidence="1">
    <location>
        <begin position="78"/>
        <end position="95"/>
    </location>
</feature>
<dbReference type="RefSeq" id="XP_014182471.1">
    <property type="nucleotide sequence ID" value="XM_014326996.1"/>
</dbReference>
<reference evidence="2 3" key="1">
    <citation type="journal article" date="2012" name="Eukaryot. Cell">
        <title>Draft genome sequence of CBS 2479, the standard type strain of Trichosporon asahii.</title>
        <authorList>
            <person name="Yang R.Y."/>
            <person name="Li H.T."/>
            <person name="Zhu H."/>
            <person name="Zhou G.P."/>
            <person name="Wang M."/>
            <person name="Wang L."/>
        </authorList>
    </citation>
    <scope>NUCLEOTIDE SEQUENCE [LARGE SCALE GENOMIC DNA]</scope>
    <source>
        <strain evidence="3">ATCC 90039 / CBS 2479 / JCM 2466 / KCTC 7840 / NCYC 2677 / UAMH 7654</strain>
    </source>
</reference>
<name>J5TJY8_TRIAS</name>
<accession>J5TJY8</accession>